<feature type="transmembrane region" description="Helical" evidence="5">
    <location>
        <begin position="12"/>
        <end position="29"/>
    </location>
</feature>
<dbReference type="InterPro" id="IPR007016">
    <property type="entry name" value="O-antigen_ligase-rel_domated"/>
</dbReference>
<name>A0A2N2EA52_9BACT</name>
<comment type="subcellular location">
    <subcellularLocation>
        <location evidence="1">Membrane</location>
        <topology evidence="1">Multi-pass membrane protein</topology>
    </subcellularLocation>
</comment>
<evidence type="ECO:0000256" key="3">
    <source>
        <dbReference type="ARBA" id="ARBA00022989"/>
    </source>
</evidence>
<feature type="transmembrane region" description="Helical" evidence="5">
    <location>
        <begin position="349"/>
        <end position="369"/>
    </location>
</feature>
<dbReference type="GO" id="GO:0016020">
    <property type="term" value="C:membrane"/>
    <property type="evidence" value="ECO:0007669"/>
    <property type="project" value="UniProtKB-SubCell"/>
</dbReference>
<dbReference type="PANTHER" id="PTHR37422:SF13">
    <property type="entry name" value="LIPOPOLYSACCHARIDE BIOSYNTHESIS PROTEIN PA4999-RELATED"/>
    <property type="match status" value="1"/>
</dbReference>
<feature type="transmembrane region" description="Helical" evidence="5">
    <location>
        <begin position="124"/>
        <end position="145"/>
    </location>
</feature>
<sequence length="432" mass="51108">MKNKIEKIIEYLFYIFVFVLPFQTKYILFSAETNYNEIAIFLNYLILAILVVVFFLYFFKYRKISSDFDIPKHYLVLIGLDLFIFVSIFVSSFFDLSLFRYFLFLLAIALFFIVLNFKFNFKKLIVIFIFSIFLQSIIGLGQFFIQKTFSNKYLGISVHDPSVLGVSVLEGDFGRLVRSYGGQDHPNIFAALVFFALIFCLLLVFKFKFKFWQKIILYSVYFILLLSLLTSFSRSAWMAFVLSMFLIFILLLFENKKENLKKYLPIFSFSLFFLILFFTIFKPFILNRFNLNSRLEIISNSERVEQIYSSSDIIKSNLWLGVGYGAYHQKLLSLNPDLKSYQAQPVHNVFLLVLSEIGIWGFIFFVWFLGHSFMKSAKGPYYFINFSLFLGIFIFMIFDHWLWSLPFGLLVLFFILSLSYLNGFKDFYNENT</sequence>
<protein>
    <recommendedName>
        <fullName evidence="6">O-antigen ligase-related domain-containing protein</fullName>
    </recommendedName>
</protein>
<evidence type="ECO:0000256" key="2">
    <source>
        <dbReference type="ARBA" id="ARBA00022692"/>
    </source>
</evidence>
<dbReference type="Proteomes" id="UP000233517">
    <property type="component" value="Unassembled WGS sequence"/>
</dbReference>
<evidence type="ECO:0000256" key="5">
    <source>
        <dbReference type="SAM" id="Phobius"/>
    </source>
</evidence>
<comment type="caution">
    <text evidence="7">The sequence shown here is derived from an EMBL/GenBank/DDBJ whole genome shotgun (WGS) entry which is preliminary data.</text>
</comment>
<feature type="transmembrane region" description="Helical" evidence="5">
    <location>
        <begin position="188"/>
        <end position="205"/>
    </location>
</feature>
<proteinExistence type="predicted"/>
<reference evidence="7 8" key="1">
    <citation type="journal article" date="2017" name="ISME J.">
        <title>Potential for microbial H2 and metal transformations associated with novel bacteria and archaea in deep terrestrial subsurface sediments.</title>
        <authorList>
            <person name="Hernsdorf A.W."/>
            <person name="Amano Y."/>
            <person name="Miyakawa K."/>
            <person name="Ise K."/>
            <person name="Suzuki Y."/>
            <person name="Anantharaman K."/>
            <person name="Probst A."/>
            <person name="Burstein D."/>
            <person name="Thomas B.C."/>
            <person name="Banfield J.F."/>
        </authorList>
    </citation>
    <scope>NUCLEOTIDE SEQUENCE [LARGE SCALE GENOMIC DNA]</scope>
    <source>
        <strain evidence="7">HGW-Falkowbacteria-1</strain>
    </source>
</reference>
<keyword evidence="4 5" id="KW-0472">Membrane</keyword>
<evidence type="ECO:0000256" key="1">
    <source>
        <dbReference type="ARBA" id="ARBA00004141"/>
    </source>
</evidence>
<keyword evidence="2 5" id="KW-0812">Transmembrane</keyword>
<organism evidence="7 8">
    <name type="scientific">Candidatus Falkowbacteria bacterium HGW-Falkowbacteria-1</name>
    <dbReference type="NCBI Taxonomy" id="2013768"/>
    <lineage>
        <taxon>Bacteria</taxon>
        <taxon>Candidatus Falkowiibacteriota</taxon>
    </lineage>
</organism>
<feature type="transmembrane region" description="Helical" evidence="5">
    <location>
        <begin position="381"/>
        <end position="398"/>
    </location>
</feature>
<dbReference type="EMBL" id="PHAI01000002">
    <property type="protein sequence ID" value="PKM91552.1"/>
    <property type="molecule type" value="Genomic_DNA"/>
</dbReference>
<dbReference type="InterPro" id="IPR051533">
    <property type="entry name" value="WaaL-like"/>
</dbReference>
<feature type="transmembrane region" description="Helical" evidence="5">
    <location>
        <begin position="404"/>
        <end position="421"/>
    </location>
</feature>
<dbReference type="Pfam" id="PF04932">
    <property type="entry name" value="Wzy_C"/>
    <property type="match status" value="1"/>
</dbReference>
<dbReference type="PANTHER" id="PTHR37422">
    <property type="entry name" value="TEICHURONIC ACID BIOSYNTHESIS PROTEIN TUAE"/>
    <property type="match status" value="1"/>
</dbReference>
<accession>A0A2N2EA52</accession>
<feature type="transmembrane region" description="Helical" evidence="5">
    <location>
        <begin position="212"/>
        <end position="230"/>
    </location>
</feature>
<evidence type="ECO:0000256" key="4">
    <source>
        <dbReference type="ARBA" id="ARBA00023136"/>
    </source>
</evidence>
<feature type="transmembrane region" description="Helical" evidence="5">
    <location>
        <begin position="99"/>
        <end position="117"/>
    </location>
</feature>
<evidence type="ECO:0000313" key="7">
    <source>
        <dbReference type="EMBL" id="PKM91552.1"/>
    </source>
</evidence>
<feature type="transmembrane region" description="Helical" evidence="5">
    <location>
        <begin position="265"/>
        <end position="285"/>
    </location>
</feature>
<feature type="transmembrane region" description="Helical" evidence="5">
    <location>
        <begin position="41"/>
        <end position="61"/>
    </location>
</feature>
<feature type="transmembrane region" description="Helical" evidence="5">
    <location>
        <begin position="236"/>
        <end position="253"/>
    </location>
</feature>
<evidence type="ECO:0000259" key="6">
    <source>
        <dbReference type="Pfam" id="PF04932"/>
    </source>
</evidence>
<feature type="domain" description="O-antigen ligase-related" evidence="6">
    <location>
        <begin position="221"/>
        <end position="366"/>
    </location>
</feature>
<dbReference type="AlphaFoldDB" id="A0A2N2EA52"/>
<keyword evidence="3 5" id="KW-1133">Transmembrane helix</keyword>
<gene>
    <name evidence="7" type="ORF">CVU82_03075</name>
</gene>
<evidence type="ECO:0000313" key="8">
    <source>
        <dbReference type="Proteomes" id="UP000233517"/>
    </source>
</evidence>
<feature type="transmembrane region" description="Helical" evidence="5">
    <location>
        <begin position="73"/>
        <end position="93"/>
    </location>
</feature>